<dbReference type="AlphaFoldDB" id="A0A6A5KNI1"/>
<feature type="compositionally biased region" description="Acidic residues" evidence="1">
    <location>
        <begin position="699"/>
        <end position="712"/>
    </location>
</feature>
<accession>A0A6A5KNI1</accession>
<evidence type="ECO:0000256" key="1">
    <source>
        <dbReference type="SAM" id="MobiDB-lite"/>
    </source>
</evidence>
<keyword evidence="3" id="KW-1185">Reference proteome</keyword>
<organism evidence="2 3">
    <name type="scientific">Decorospora gaudefroyi</name>
    <dbReference type="NCBI Taxonomy" id="184978"/>
    <lineage>
        <taxon>Eukaryota</taxon>
        <taxon>Fungi</taxon>
        <taxon>Dikarya</taxon>
        <taxon>Ascomycota</taxon>
        <taxon>Pezizomycotina</taxon>
        <taxon>Dothideomycetes</taxon>
        <taxon>Pleosporomycetidae</taxon>
        <taxon>Pleosporales</taxon>
        <taxon>Pleosporineae</taxon>
        <taxon>Pleosporaceae</taxon>
        <taxon>Decorospora</taxon>
    </lineage>
</organism>
<gene>
    <name evidence="2" type="ORF">BDW02DRAFT_645663</name>
</gene>
<reference evidence="2" key="1">
    <citation type="submission" date="2020-01" db="EMBL/GenBank/DDBJ databases">
        <authorList>
            <consortium name="DOE Joint Genome Institute"/>
            <person name="Haridas S."/>
            <person name="Albert R."/>
            <person name="Binder M."/>
            <person name="Bloem J."/>
            <person name="Labutti K."/>
            <person name="Salamov A."/>
            <person name="Andreopoulos B."/>
            <person name="Baker S.E."/>
            <person name="Barry K."/>
            <person name="Bills G."/>
            <person name="Bluhm B.H."/>
            <person name="Cannon C."/>
            <person name="Castanera R."/>
            <person name="Culley D.E."/>
            <person name="Daum C."/>
            <person name="Ezra D."/>
            <person name="Gonzalez J.B."/>
            <person name="Henrissat B."/>
            <person name="Kuo A."/>
            <person name="Liang C."/>
            <person name="Lipzen A."/>
            <person name="Lutzoni F."/>
            <person name="Magnuson J."/>
            <person name="Mondo S."/>
            <person name="Nolan M."/>
            <person name="Ohm R."/>
            <person name="Pangilinan J."/>
            <person name="Park H.-J."/>
            <person name="Ramirez L."/>
            <person name="Alfaro M."/>
            <person name="Sun H."/>
            <person name="Tritt A."/>
            <person name="Yoshinaga Y."/>
            <person name="Zwiers L.-H."/>
            <person name="Turgeon B.G."/>
            <person name="Goodwin S.B."/>
            <person name="Spatafora J.W."/>
            <person name="Crous P.W."/>
            <person name="Grigoriev I.V."/>
        </authorList>
    </citation>
    <scope>NUCLEOTIDE SEQUENCE</scope>
    <source>
        <strain evidence="2">P77</strain>
    </source>
</reference>
<dbReference type="OrthoDB" id="3798510at2759"/>
<feature type="compositionally biased region" description="Basic residues" evidence="1">
    <location>
        <begin position="112"/>
        <end position="123"/>
    </location>
</feature>
<sequence>MAISMAILSVSSSSLLIILKPQHPTYRKHVSSLALQDAIWQHVLTRKTLLPLVRSFQQAGQKNLKVVTANRFGVLAELSQSPTEPNRAFDLIPTSTGGTRRWGKRNGDPHKSQRARHEKRKARKNESISALCKKIAALRLDEDATSRTSKANAANHDPHVAGTNPTSSFQSARPYWAPQFRPNRLPTKSETMSTPTKTEENSNFRKRPQPCLSSTKLSSACRETPYIWGTEPRPDSPSAFLACPDITERYPSQPRFTQAKTKKRSNEFCAPLSLPPPTHAQKAAVSAARCALALRRFDPEPLRKDDTLNAQQPDAFAFPSLVQTSGHSFRAVDFVKFSKDTSPNTLAIYALERAPGAPSNHPAMSSMPRQTLTPPMALDSQMTTDPSPFSSALPPTASATSAAPLRRPDANTARAWKNLFDSVDIFHQSSTITSLWPTPSIPSNTNPYDWQAPAVSYPVQTSPLFLVPRKPVRPPAQRHHWLISGDAKDCCIGSSSIGANDQATTLIRDMRTLRAKLNGPEESRSTKRYRYPVDPRAHNVDSIFAPKPHVVVYEATNEYPEIDTIVLPAIDTTVLPAKETTVLPAKETTVLPAIDTTVLPAIDTPILPAAIEPPTSTQTTETRNNPSTPTHPIEPTDSTSTSTSTSPIILTPPSQSSFQDIYDLCFPPPYTINVSSPPPCPYHTQRSASSPPDLNPEFESLDDDAGEADAEESDAHTETCIYVPPPSCECWVQVQVQPPEAASVGVEVSPLGSEFSLVAEEEGEVDGGSSTRT</sequence>
<feature type="region of interest" description="Disordered" evidence="1">
    <location>
        <begin position="148"/>
        <end position="212"/>
    </location>
</feature>
<evidence type="ECO:0000313" key="3">
    <source>
        <dbReference type="Proteomes" id="UP000800040"/>
    </source>
</evidence>
<feature type="compositionally biased region" description="Low complexity" evidence="1">
    <location>
        <begin position="386"/>
        <end position="405"/>
    </location>
</feature>
<dbReference type="EMBL" id="ML975266">
    <property type="protein sequence ID" value="KAF1837011.1"/>
    <property type="molecule type" value="Genomic_DNA"/>
</dbReference>
<feature type="compositionally biased region" description="Polar residues" evidence="1">
    <location>
        <begin position="186"/>
        <end position="196"/>
    </location>
</feature>
<protein>
    <submittedName>
        <fullName evidence="2">Uncharacterized protein</fullName>
    </submittedName>
</protein>
<feature type="region of interest" description="Disordered" evidence="1">
    <location>
        <begin position="607"/>
        <end position="655"/>
    </location>
</feature>
<feature type="compositionally biased region" description="Low complexity" evidence="1">
    <location>
        <begin position="633"/>
        <end position="655"/>
    </location>
</feature>
<evidence type="ECO:0000313" key="2">
    <source>
        <dbReference type="EMBL" id="KAF1837011.1"/>
    </source>
</evidence>
<proteinExistence type="predicted"/>
<feature type="region of interest" description="Disordered" evidence="1">
    <location>
        <begin position="355"/>
        <end position="408"/>
    </location>
</feature>
<feature type="compositionally biased region" description="Polar residues" evidence="1">
    <location>
        <begin position="614"/>
        <end position="630"/>
    </location>
</feature>
<feature type="region of interest" description="Disordered" evidence="1">
    <location>
        <begin position="677"/>
        <end position="715"/>
    </location>
</feature>
<dbReference type="Proteomes" id="UP000800040">
    <property type="component" value="Unassembled WGS sequence"/>
</dbReference>
<feature type="region of interest" description="Disordered" evidence="1">
    <location>
        <begin position="85"/>
        <end position="127"/>
    </location>
</feature>
<name>A0A6A5KNI1_9PLEO</name>